<keyword evidence="1" id="KW-0812">Transmembrane</keyword>
<keyword evidence="1" id="KW-1133">Transmembrane helix</keyword>
<evidence type="ECO:0000313" key="3">
    <source>
        <dbReference type="Proteomes" id="UP000004994"/>
    </source>
</evidence>
<dbReference type="AlphaFoldDB" id="A0A3Q7HEI3"/>
<name>A0A3Q7HEI3_SOLLC</name>
<keyword evidence="3" id="KW-1185">Reference proteome</keyword>
<dbReference type="EnsemblPlants" id="Solyc07g062690.1.1">
    <property type="protein sequence ID" value="Solyc07g062690.1.1.1"/>
    <property type="gene ID" value="Solyc07g062690.1"/>
</dbReference>
<protein>
    <submittedName>
        <fullName evidence="2">Uncharacterized protein</fullName>
    </submittedName>
</protein>
<evidence type="ECO:0000256" key="1">
    <source>
        <dbReference type="SAM" id="Phobius"/>
    </source>
</evidence>
<dbReference type="Gramene" id="Solyc07g062690.1.1">
    <property type="protein sequence ID" value="Solyc07g062690.1.1.1"/>
    <property type="gene ID" value="Solyc07g062690.1"/>
</dbReference>
<sequence length="59" mass="6572">MCFNFHSIKSVLDSAHFHCSVRVDIVTSSRSIVLLLALLCQVNQFLVTMCVFVHGCVCV</sequence>
<evidence type="ECO:0000313" key="2">
    <source>
        <dbReference type="EnsemblPlants" id="Solyc07g062690.1.1.1"/>
    </source>
</evidence>
<organism evidence="2">
    <name type="scientific">Solanum lycopersicum</name>
    <name type="common">Tomato</name>
    <name type="synonym">Lycopersicon esculentum</name>
    <dbReference type="NCBI Taxonomy" id="4081"/>
    <lineage>
        <taxon>Eukaryota</taxon>
        <taxon>Viridiplantae</taxon>
        <taxon>Streptophyta</taxon>
        <taxon>Embryophyta</taxon>
        <taxon>Tracheophyta</taxon>
        <taxon>Spermatophyta</taxon>
        <taxon>Magnoliopsida</taxon>
        <taxon>eudicotyledons</taxon>
        <taxon>Gunneridae</taxon>
        <taxon>Pentapetalae</taxon>
        <taxon>asterids</taxon>
        <taxon>lamiids</taxon>
        <taxon>Solanales</taxon>
        <taxon>Solanaceae</taxon>
        <taxon>Solanoideae</taxon>
        <taxon>Solaneae</taxon>
        <taxon>Solanum</taxon>
        <taxon>Solanum subgen. Lycopersicon</taxon>
    </lineage>
</organism>
<proteinExistence type="predicted"/>
<dbReference type="InParanoid" id="A0A3Q7HEI3"/>
<accession>A0A3Q7HEI3</accession>
<reference evidence="2" key="1">
    <citation type="journal article" date="2012" name="Nature">
        <title>The tomato genome sequence provides insights into fleshy fruit evolution.</title>
        <authorList>
            <consortium name="Tomato Genome Consortium"/>
        </authorList>
    </citation>
    <scope>NUCLEOTIDE SEQUENCE [LARGE SCALE GENOMIC DNA]</scope>
    <source>
        <strain evidence="2">cv. Heinz 1706</strain>
    </source>
</reference>
<reference evidence="2" key="2">
    <citation type="submission" date="2019-01" db="UniProtKB">
        <authorList>
            <consortium name="EnsemblPlants"/>
        </authorList>
    </citation>
    <scope>IDENTIFICATION</scope>
    <source>
        <strain evidence="2">cv. Heinz 1706</strain>
    </source>
</reference>
<keyword evidence="1" id="KW-0472">Membrane</keyword>
<dbReference type="Proteomes" id="UP000004994">
    <property type="component" value="Chromosome 7"/>
</dbReference>
<feature type="transmembrane region" description="Helical" evidence="1">
    <location>
        <begin position="32"/>
        <end position="54"/>
    </location>
</feature>
<dbReference type="PaxDb" id="4081-Solyc07g062690.1.1"/>